<evidence type="ECO:0000256" key="5">
    <source>
        <dbReference type="SAM" id="MobiDB-lite"/>
    </source>
</evidence>
<accession>A0AAE4Z5R8</accession>
<keyword evidence="3" id="KW-0961">Cell wall biogenesis/degradation</keyword>
<sequence length="377" mass="43103">MSESQAGKEPKKSVVVLYNQVEDDWYEKLRTVDPASLKFTPEYPIQVATAKEEYEDIARALRRAGYRARAVNLENDLRKLERVLKRSKPDVIFNGVEYFHDDAGLEAAVAGMFDLYRIPYTGSGPFALALCQDKVLTKRVLEDHKVPTPRFKVLYEPVLPKRLGLRYPLIVKPAFEDASTGLDEHSVIREPELLTPRLNHVLNEYGAVLIEEFIEGRELHVSVWGNEETEVLPPVEFDFSRLPPDYPPIISYKAKWDPLAEVYHQIHTICPAPLTKSLWKKVEEVAMRAYWATECRDYVRLDIRVKGNKPYVLEVNPNPDLTEGVSFMDSAEQAGYTFEESLAYLVELAAARRPPPPEPERKPEPESESVEEPPPQN</sequence>
<dbReference type="InterPro" id="IPR011761">
    <property type="entry name" value="ATP-grasp"/>
</dbReference>
<dbReference type="PANTHER" id="PTHR23132:SF23">
    <property type="entry name" value="D-ALANINE--D-ALANINE LIGASE B"/>
    <property type="match status" value="1"/>
</dbReference>
<protein>
    <submittedName>
        <fullName evidence="7">ATP-grasp domain-containing protein</fullName>
    </submittedName>
</protein>
<dbReference type="Pfam" id="PF07478">
    <property type="entry name" value="Dala_Dala_lig_C"/>
    <property type="match status" value="1"/>
</dbReference>
<dbReference type="PROSITE" id="PS50975">
    <property type="entry name" value="ATP_GRASP"/>
    <property type="match status" value="1"/>
</dbReference>
<dbReference type="GO" id="GO:0008716">
    <property type="term" value="F:D-alanine-D-alanine ligase activity"/>
    <property type="evidence" value="ECO:0007669"/>
    <property type="project" value="InterPro"/>
</dbReference>
<evidence type="ECO:0000256" key="1">
    <source>
        <dbReference type="ARBA" id="ARBA00010871"/>
    </source>
</evidence>
<gene>
    <name evidence="7" type="ORF">GWO12_03050</name>
</gene>
<keyword evidence="4" id="KW-0547">Nucleotide-binding</keyword>
<dbReference type="Gene3D" id="3.30.1490.20">
    <property type="entry name" value="ATP-grasp fold, A domain"/>
    <property type="match status" value="1"/>
</dbReference>
<dbReference type="SUPFAM" id="SSF56059">
    <property type="entry name" value="Glutathione synthetase ATP-binding domain-like"/>
    <property type="match status" value="1"/>
</dbReference>
<evidence type="ECO:0000313" key="7">
    <source>
        <dbReference type="EMBL" id="NIR74078.1"/>
    </source>
</evidence>
<dbReference type="GO" id="GO:0046872">
    <property type="term" value="F:metal ion binding"/>
    <property type="evidence" value="ECO:0007669"/>
    <property type="project" value="InterPro"/>
</dbReference>
<dbReference type="InterPro" id="IPR016185">
    <property type="entry name" value="PreATP-grasp_dom_sf"/>
</dbReference>
<dbReference type="SUPFAM" id="SSF52440">
    <property type="entry name" value="PreATP-grasp domain"/>
    <property type="match status" value="1"/>
</dbReference>
<name>A0AAE4Z5R8_9BACT</name>
<proteinExistence type="inferred from homology"/>
<evidence type="ECO:0000256" key="4">
    <source>
        <dbReference type="PROSITE-ProRule" id="PRU00409"/>
    </source>
</evidence>
<evidence type="ECO:0000256" key="2">
    <source>
        <dbReference type="ARBA" id="ARBA00022598"/>
    </source>
</evidence>
<organism evidence="7 8">
    <name type="scientific">Candidatus Kutchimonas denitrificans</name>
    <dbReference type="NCBI Taxonomy" id="3056748"/>
    <lineage>
        <taxon>Bacteria</taxon>
        <taxon>Pseudomonadati</taxon>
        <taxon>Gemmatimonadota</taxon>
        <taxon>Gemmatimonadia</taxon>
        <taxon>Candidatus Palauibacterales</taxon>
        <taxon>Candidatus Palauibacteraceae</taxon>
        <taxon>Candidatus Kutchimonas</taxon>
    </lineage>
</organism>
<dbReference type="GO" id="GO:0071555">
    <property type="term" value="P:cell wall organization"/>
    <property type="evidence" value="ECO:0007669"/>
    <property type="project" value="UniProtKB-KW"/>
</dbReference>
<feature type="domain" description="ATP-grasp" evidence="6">
    <location>
        <begin position="138"/>
        <end position="347"/>
    </location>
</feature>
<dbReference type="EMBL" id="JAACAK010000022">
    <property type="protein sequence ID" value="NIR74078.1"/>
    <property type="molecule type" value="Genomic_DNA"/>
</dbReference>
<comment type="caution">
    <text evidence="7">The sequence shown here is derived from an EMBL/GenBank/DDBJ whole genome shotgun (WGS) entry which is preliminary data.</text>
</comment>
<evidence type="ECO:0000259" key="6">
    <source>
        <dbReference type="PROSITE" id="PS50975"/>
    </source>
</evidence>
<dbReference type="GO" id="GO:0005524">
    <property type="term" value="F:ATP binding"/>
    <property type="evidence" value="ECO:0007669"/>
    <property type="project" value="UniProtKB-UniRule"/>
</dbReference>
<dbReference type="Gene3D" id="3.30.470.20">
    <property type="entry name" value="ATP-grasp fold, B domain"/>
    <property type="match status" value="1"/>
</dbReference>
<feature type="region of interest" description="Disordered" evidence="5">
    <location>
        <begin position="349"/>
        <end position="377"/>
    </location>
</feature>
<keyword evidence="2" id="KW-0436">Ligase</keyword>
<reference evidence="7 8" key="1">
    <citation type="submission" date="2020-01" db="EMBL/GenBank/DDBJ databases">
        <title>Genomes assembled from Gulf of Kutch pelagic sediment metagenomes.</title>
        <authorList>
            <person name="Chandrashekar M."/>
            <person name="Mahajan M.S."/>
            <person name="Dave K.J."/>
            <person name="Vatsa P."/>
            <person name="Nathani N.M."/>
        </authorList>
    </citation>
    <scope>NUCLEOTIDE SEQUENCE [LARGE SCALE GENOMIC DNA]</scope>
    <source>
        <strain evidence="7">KS3-K002</strain>
    </source>
</reference>
<evidence type="ECO:0000256" key="3">
    <source>
        <dbReference type="ARBA" id="ARBA00023316"/>
    </source>
</evidence>
<dbReference type="Proteomes" id="UP000702544">
    <property type="component" value="Unassembled WGS sequence"/>
</dbReference>
<evidence type="ECO:0000313" key="8">
    <source>
        <dbReference type="Proteomes" id="UP000702544"/>
    </source>
</evidence>
<comment type="similarity">
    <text evidence="1">Belongs to the D-alanine--D-alanine ligase family.</text>
</comment>
<dbReference type="InterPro" id="IPR013815">
    <property type="entry name" value="ATP_grasp_subdomain_1"/>
</dbReference>
<dbReference type="InterPro" id="IPR011095">
    <property type="entry name" value="Dala_Dala_lig_C"/>
</dbReference>
<dbReference type="Gene3D" id="3.40.50.20">
    <property type="match status" value="1"/>
</dbReference>
<keyword evidence="4" id="KW-0067">ATP-binding</keyword>
<dbReference type="AlphaFoldDB" id="A0AAE4Z5R8"/>
<dbReference type="PANTHER" id="PTHR23132">
    <property type="entry name" value="D-ALANINE--D-ALANINE LIGASE"/>
    <property type="match status" value="1"/>
</dbReference>